<evidence type="ECO:0000313" key="7">
    <source>
        <dbReference type="Proteomes" id="UP000321124"/>
    </source>
</evidence>
<dbReference type="Gene3D" id="1.10.260.40">
    <property type="entry name" value="lambda repressor-like DNA-binding domains"/>
    <property type="match status" value="1"/>
</dbReference>
<dbReference type="KEGG" id="sdeo:D0436_10980"/>
<feature type="domain" description="HTH cro/C1-type" evidence="5">
    <location>
        <begin position="35"/>
        <end position="78"/>
    </location>
</feature>
<evidence type="ECO:0000256" key="3">
    <source>
        <dbReference type="ARBA" id="ARBA00023163"/>
    </source>
</evidence>
<evidence type="ECO:0000256" key="2">
    <source>
        <dbReference type="ARBA" id="ARBA00023125"/>
    </source>
</evidence>
<dbReference type="InterPro" id="IPR010982">
    <property type="entry name" value="Lambda_DNA-bd_dom_sf"/>
</dbReference>
<dbReference type="GO" id="GO:0045892">
    <property type="term" value="P:negative regulation of DNA-templated transcription"/>
    <property type="evidence" value="ECO:0007669"/>
    <property type="project" value="InterPro"/>
</dbReference>
<accession>A0A5B8QY66</accession>
<dbReference type="SUPFAM" id="SSF51306">
    <property type="entry name" value="LexA/Signal peptidase"/>
    <property type="match status" value="1"/>
</dbReference>
<dbReference type="AlphaFoldDB" id="A0A5B8QY66"/>
<feature type="region of interest" description="Disordered" evidence="4">
    <location>
        <begin position="1"/>
        <end position="23"/>
    </location>
</feature>
<evidence type="ECO:0000259" key="5">
    <source>
        <dbReference type="PROSITE" id="PS50943"/>
    </source>
</evidence>
<protein>
    <submittedName>
        <fullName evidence="6">Helix-turn-helix domain-containing protein</fullName>
    </submittedName>
</protein>
<dbReference type="PROSITE" id="PS50943">
    <property type="entry name" value="HTH_CROC1"/>
    <property type="match status" value="1"/>
</dbReference>
<reference evidence="6 7" key="1">
    <citation type="journal article" date="2019" name="Ecotoxicol. Environ. Saf.">
        <title>Microbial characterization of heavy metal resistant bacterial strains isolated from an electroplating wastewater treatment plant.</title>
        <authorList>
            <person name="Cai X."/>
            <person name="Zheng X."/>
            <person name="Zhang D."/>
            <person name="Iqbal W."/>
            <person name="Liu C."/>
            <person name="Yang B."/>
            <person name="Zhao X."/>
            <person name="Lu X."/>
            <person name="Mao Y."/>
        </authorList>
    </citation>
    <scope>NUCLEOTIDE SEQUENCE [LARGE SCALE GENOMIC DNA]</scope>
    <source>
        <strain evidence="6 7">Ni1-3</strain>
    </source>
</reference>
<sequence>MKSEALHSDPSLDPTSATKGGTLADRISEAIGDNSVREFAIRIGVSEGTLRNLIKGGEPKLDTAIRIAEEAGVNIRWLATGNGPKYPNRQLDEISQEGIVYVHQDQFNEEYYLIEGYDVVVSTGHGAFNDETGVRRRLSFRKNWLKYRGLKPENLKVVYAKDNSMEPAIHSGDSLLVDISKTTLEDGCIFVLRLGDDLYAKRLQKLFDGGIEIISDNKEYKSQVVSADELPMLQIIGKVVWMGKNLD</sequence>
<dbReference type="PANTHER" id="PTHR40661:SF3">
    <property type="entry name" value="FELS-1 PROPHAGE TRANSCRIPTIONAL REGULATOR"/>
    <property type="match status" value="1"/>
</dbReference>
<dbReference type="RefSeq" id="WP_208662694.1">
    <property type="nucleotide sequence ID" value="NZ_CP031775.2"/>
</dbReference>
<dbReference type="InterPro" id="IPR039418">
    <property type="entry name" value="LexA-like"/>
</dbReference>
<proteinExistence type="predicted"/>
<gene>
    <name evidence="6" type="ORF">D0436_10980</name>
</gene>
<dbReference type="Proteomes" id="UP000321124">
    <property type="component" value="Chromosome"/>
</dbReference>
<dbReference type="Gene3D" id="2.10.109.10">
    <property type="entry name" value="Umud Fragment, subunit A"/>
    <property type="match status" value="1"/>
</dbReference>
<dbReference type="PANTHER" id="PTHR40661">
    <property type="match status" value="1"/>
</dbReference>
<name>A0A5B8QY66_9GAMM</name>
<dbReference type="EMBL" id="CP031775">
    <property type="protein sequence ID" value="QDZ90948.1"/>
    <property type="molecule type" value="Genomic_DNA"/>
</dbReference>
<evidence type="ECO:0000256" key="4">
    <source>
        <dbReference type="SAM" id="MobiDB-lite"/>
    </source>
</evidence>
<keyword evidence="2" id="KW-0238">DNA-binding</keyword>
<dbReference type="InterPro" id="IPR001387">
    <property type="entry name" value="Cro/C1-type_HTH"/>
</dbReference>
<organism evidence="6 7">
    <name type="scientific">Shewanella decolorationis</name>
    <dbReference type="NCBI Taxonomy" id="256839"/>
    <lineage>
        <taxon>Bacteria</taxon>
        <taxon>Pseudomonadati</taxon>
        <taxon>Pseudomonadota</taxon>
        <taxon>Gammaproteobacteria</taxon>
        <taxon>Alteromonadales</taxon>
        <taxon>Shewanellaceae</taxon>
        <taxon>Shewanella</taxon>
    </lineage>
</organism>
<dbReference type="InterPro" id="IPR015927">
    <property type="entry name" value="Peptidase_S24_S26A/B/C"/>
</dbReference>
<dbReference type="CDD" id="cd00093">
    <property type="entry name" value="HTH_XRE"/>
    <property type="match status" value="1"/>
</dbReference>
<dbReference type="Pfam" id="PF00717">
    <property type="entry name" value="Peptidase_S24"/>
    <property type="match status" value="1"/>
</dbReference>
<dbReference type="CDD" id="cd06529">
    <property type="entry name" value="S24_LexA-like"/>
    <property type="match status" value="1"/>
</dbReference>
<keyword evidence="1" id="KW-0805">Transcription regulation</keyword>
<dbReference type="Pfam" id="PF07022">
    <property type="entry name" value="Phage_CI_repr"/>
    <property type="match status" value="1"/>
</dbReference>
<evidence type="ECO:0000313" key="6">
    <source>
        <dbReference type="EMBL" id="QDZ90948.1"/>
    </source>
</evidence>
<dbReference type="SUPFAM" id="SSF47413">
    <property type="entry name" value="lambda repressor-like DNA-binding domains"/>
    <property type="match status" value="1"/>
</dbReference>
<dbReference type="GO" id="GO:0003677">
    <property type="term" value="F:DNA binding"/>
    <property type="evidence" value="ECO:0007669"/>
    <property type="project" value="UniProtKB-KW"/>
</dbReference>
<keyword evidence="3" id="KW-0804">Transcription</keyword>
<evidence type="ECO:0000256" key="1">
    <source>
        <dbReference type="ARBA" id="ARBA00023015"/>
    </source>
</evidence>
<dbReference type="InterPro" id="IPR010744">
    <property type="entry name" value="Phage_CI_N"/>
</dbReference>
<dbReference type="InterPro" id="IPR036286">
    <property type="entry name" value="LexA/Signal_pep-like_sf"/>
</dbReference>